<organism evidence="10 11">
    <name type="scientific">Devosia elaeis</name>
    <dbReference type="NCBI Taxonomy" id="1770058"/>
    <lineage>
        <taxon>Bacteria</taxon>
        <taxon>Pseudomonadati</taxon>
        <taxon>Pseudomonadota</taxon>
        <taxon>Alphaproteobacteria</taxon>
        <taxon>Hyphomicrobiales</taxon>
        <taxon>Devosiaceae</taxon>
        <taxon>Devosia</taxon>
    </lineage>
</organism>
<dbReference type="EMBL" id="LVVY01000080">
    <property type="protein sequence ID" value="OAM77614.1"/>
    <property type="molecule type" value="Genomic_DNA"/>
</dbReference>
<feature type="transmembrane region" description="Helical" evidence="8">
    <location>
        <begin position="462"/>
        <end position="482"/>
    </location>
</feature>
<evidence type="ECO:0000313" key="11">
    <source>
        <dbReference type="Proteomes" id="UP000078389"/>
    </source>
</evidence>
<dbReference type="STRING" id="1770058.A3840_08875"/>
<feature type="transmembrane region" description="Helical" evidence="8">
    <location>
        <begin position="400"/>
        <end position="424"/>
    </location>
</feature>
<keyword evidence="7 8" id="KW-0472">Membrane</keyword>
<feature type="domain" description="ABC transmembrane type-1" evidence="9">
    <location>
        <begin position="394"/>
        <end position="588"/>
    </location>
</feature>
<evidence type="ECO:0000256" key="4">
    <source>
        <dbReference type="ARBA" id="ARBA00022519"/>
    </source>
</evidence>
<feature type="transmembrane region" description="Helical" evidence="8">
    <location>
        <begin position="175"/>
        <end position="199"/>
    </location>
</feature>
<keyword evidence="11" id="KW-1185">Reference proteome</keyword>
<dbReference type="PANTHER" id="PTHR43357">
    <property type="entry name" value="INNER MEMBRANE ABC TRANSPORTER PERMEASE PROTEIN YDCV"/>
    <property type="match status" value="1"/>
</dbReference>
<proteinExistence type="inferred from homology"/>
<protein>
    <submittedName>
        <fullName evidence="10">ABC transporter permease</fullName>
    </submittedName>
</protein>
<dbReference type="SUPFAM" id="SSF161098">
    <property type="entry name" value="MetI-like"/>
    <property type="match status" value="2"/>
</dbReference>
<dbReference type="Proteomes" id="UP000078389">
    <property type="component" value="Unassembled WGS sequence"/>
</dbReference>
<feature type="transmembrane region" description="Helical" evidence="8">
    <location>
        <begin position="336"/>
        <end position="359"/>
    </location>
</feature>
<dbReference type="InterPro" id="IPR035906">
    <property type="entry name" value="MetI-like_sf"/>
</dbReference>
<dbReference type="OrthoDB" id="27542at2"/>
<dbReference type="Pfam" id="PF00528">
    <property type="entry name" value="BPD_transp_1"/>
    <property type="match status" value="2"/>
</dbReference>
<keyword evidence="3" id="KW-1003">Cell membrane</keyword>
<evidence type="ECO:0000256" key="1">
    <source>
        <dbReference type="ARBA" id="ARBA00004429"/>
    </source>
</evidence>
<feature type="transmembrane region" description="Helical" evidence="8">
    <location>
        <begin position="278"/>
        <end position="300"/>
    </location>
</feature>
<dbReference type="GO" id="GO:0055085">
    <property type="term" value="P:transmembrane transport"/>
    <property type="evidence" value="ECO:0007669"/>
    <property type="project" value="InterPro"/>
</dbReference>
<keyword evidence="5 8" id="KW-0812">Transmembrane</keyword>
<evidence type="ECO:0000259" key="9">
    <source>
        <dbReference type="PROSITE" id="PS50928"/>
    </source>
</evidence>
<keyword evidence="2 8" id="KW-0813">Transport</keyword>
<accession>A0A178HZW9</accession>
<dbReference type="PANTHER" id="PTHR43357:SF4">
    <property type="entry name" value="INNER MEMBRANE ABC TRANSPORTER PERMEASE PROTEIN YDCV"/>
    <property type="match status" value="1"/>
</dbReference>
<keyword evidence="4" id="KW-0997">Cell inner membrane</keyword>
<feature type="transmembrane region" description="Helical" evidence="8">
    <location>
        <begin position="436"/>
        <end position="456"/>
    </location>
</feature>
<dbReference type="AlphaFoldDB" id="A0A178HZW9"/>
<evidence type="ECO:0000256" key="6">
    <source>
        <dbReference type="ARBA" id="ARBA00022989"/>
    </source>
</evidence>
<evidence type="ECO:0000256" key="8">
    <source>
        <dbReference type="RuleBase" id="RU363032"/>
    </source>
</evidence>
<evidence type="ECO:0000256" key="5">
    <source>
        <dbReference type="ARBA" id="ARBA00022692"/>
    </source>
</evidence>
<dbReference type="Gene3D" id="1.10.3720.10">
    <property type="entry name" value="MetI-like"/>
    <property type="match status" value="2"/>
</dbReference>
<dbReference type="GO" id="GO:0005886">
    <property type="term" value="C:plasma membrane"/>
    <property type="evidence" value="ECO:0007669"/>
    <property type="project" value="UniProtKB-SubCell"/>
</dbReference>
<comment type="similarity">
    <text evidence="8">Belongs to the binding-protein-dependent transport system permease family.</text>
</comment>
<feature type="transmembrane region" description="Helical" evidence="8">
    <location>
        <begin position="228"/>
        <end position="258"/>
    </location>
</feature>
<evidence type="ECO:0000256" key="3">
    <source>
        <dbReference type="ARBA" id="ARBA00022475"/>
    </source>
</evidence>
<name>A0A178HZW9_9HYPH</name>
<dbReference type="CDD" id="cd06261">
    <property type="entry name" value="TM_PBP2"/>
    <property type="match status" value="2"/>
</dbReference>
<dbReference type="PROSITE" id="PS50928">
    <property type="entry name" value="ABC_TM1"/>
    <property type="match status" value="2"/>
</dbReference>
<feature type="transmembrane region" description="Helical" evidence="8">
    <location>
        <begin position="100"/>
        <end position="119"/>
    </location>
</feature>
<sequence length="602" mass="64215">MTTTDRTTRPPLQARLRLLLSQLVSEPSYVIGAVLALALAYLVLAPMAAVLGSAVQMTRMDAVRAGASPGDLTFSYFQRVFTSPVAQDIFWTPLGNTMTVALFATALAVLFGLVLAMLVTSTNIWGRSILGFLLIIPYMLPSQALATAWITVFKNRRTGGSPGMLEALGLTPPDWLAYGPLPIVICLALSYFPFAFLLFSNALNKIDTQLEEAAVTLGARPHIVWRRILLPLLIPTTMSVLLLTVARTLGTFATPYVLGTPVGYTLLSTSLYSSLRSGAPGVAAVLAIVLGLFGVAMLLLDIWMVRNWQRFITVGGKGGKREPARLTLLARFPASAVAWGVFLIAAFGPLLVMFLSTIMREPGVFALSNFSLGYWTGGDGRPGVFNSPEILLSLYNSLSIAGSAAVICGVLGLAVGYAVVRLPGSWLSGFLRQVSFLPYLMPGMAFAAAFLTLFAVPRGPVPALYGSITLLILVMVVTYLPYASRSGISAMMQVGREPEEAGMVLGAGFFARITRILGPLQKTALVTAIILPFISGMKELSLVVMLVTPGTELLTTQSLRFLDYGHTQLANATILIIGVVVMLLVLLMQKVTKSSLAGGLGG</sequence>
<feature type="domain" description="ABC transmembrane type-1" evidence="9">
    <location>
        <begin position="94"/>
        <end position="301"/>
    </location>
</feature>
<feature type="transmembrane region" description="Helical" evidence="8">
    <location>
        <begin position="524"/>
        <end position="548"/>
    </location>
</feature>
<comment type="subcellular location">
    <subcellularLocation>
        <location evidence="1">Cell inner membrane</location>
        <topology evidence="1">Multi-pass membrane protein</topology>
    </subcellularLocation>
    <subcellularLocation>
        <location evidence="8">Cell membrane</location>
        <topology evidence="8">Multi-pass membrane protein</topology>
    </subcellularLocation>
</comment>
<reference evidence="10 11" key="1">
    <citation type="submission" date="2016-03" db="EMBL/GenBank/DDBJ databases">
        <title>Genome sequencing of Devosia sp. S37.</title>
        <authorList>
            <person name="Mohd Nor M."/>
        </authorList>
    </citation>
    <scope>NUCLEOTIDE SEQUENCE [LARGE SCALE GENOMIC DNA]</scope>
    <source>
        <strain evidence="10 11">S37</strain>
    </source>
</reference>
<feature type="transmembrane region" description="Helical" evidence="8">
    <location>
        <begin position="29"/>
        <end position="51"/>
    </location>
</feature>
<gene>
    <name evidence="10" type="ORF">A3840_08875</name>
</gene>
<dbReference type="RefSeq" id="WP_067455042.1">
    <property type="nucleotide sequence ID" value="NZ_LVVY01000080.1"/>
</dbReference>
<keyword evidence="6 8" id="KW-1133">Transmembrane helix</keyword>
<dbReference type="InterPro" id="IPR000515">
    <property type="entry name" value="MetI-like"/>
</dbReference>
<feature type="transmembrane region" description="Helical" evidence="8">
    <location>
        <begin position="568"/>
        <end position="587"/>
    </location>
</feature>
<comment type="caution">
    <text evidence="10">The sequence shown here is derived from an EMBL/GenBank/DDBJ whole genome shotgun (WGS) entry which is preliminary data.</text>
</comment>
<evidence type="ECO:0000256" key="2">
    <source>
        <dbReference type="ARBA" id="ARBA00022448"/>
    </source>
</evidence>
<evidence type="ECO:0000313" key="10">
    <source>
        <dbReference type="EMBL" id="OAM77614.1"/>
    </source>
</evidence>
<evidence type="ECO:0000256" key="7">
    <source>
        <dbReference type="ARBA" id="ARBA00023136"/>
    </source>
</evidence>
<feature type="transmembrane region" description="Helical" evidence="8">
    <location>
        <begin position="131"/>
        <end position="152"/>
    </location>
</feature>